<evidence type="ECO:0000313" key="1">
    <source>
        <dbReference type="EMBL" id="QJQ04993.1"/>
    </source>
</evidence>
<organism evidence="1 2">
    <name type="scientific">Undibacterium piscinae</name>
    <dbReference type="NCBI Taxonomy" id="2495591"/>
    <lineage>
        <taxon>Bacteria</taxon>
        <taxon>Pseudomonadati</taxon>
        <taxon>Pseudomonadota</taxon>
        <taxon>Betaproteobacteria</taxon>
        <taxon>Burkholderiales</taxon>
        <taxon>Oxalobacteraceae</taxon>
        <taxon>Undibacterium</taxon>
    </lineage>
</organism>
<reference evidence="1 2" key="1">
    <citation type="journal article" date="2019" name="Int. J. Syst. Evol. Microbiol.">
        <title>Undibacterium piscinae sp. nov., isolated from Korean shiner intestine.</title>
        <authorList>
            <person name="Lee S.Y."/>
            <person name="Kang W."/>
            <person name="Kim P.S."/>
            <person name="Kim H.S."/>
            <person name="Sung H."/>
            <person name="Shin N.R."/>
            <person name="Whon T.W."/>
            <person name="Yun J.H."/>
            <person name="Lee J.Y."/>
            <person name="Lee J.Y."/>
            <person name="Jung M.J."/>
            <person name="Jeong Y.S."/>
            <person name="Tak E.J."/>
            <person name="Han J.E."/>
            <person name="Hyun D.W."/>
            <person name="Kang M.S."/>
            <person name="Lee K.E."/>
            <person name="Lee B.H."/>
            <person name="Bae J.W."/>
        </authorList>
    </citation>
    <scope>NUCLEOTIDE SEQUENCE [LARGE SCALE GENOMIC DNA]</scope>
    <source>
        <strain evidence="1 2">S11R28</strain>
    </source>
</reference>
<dbReference type="EMBL" id="CP051152">
    <property type="protein sequence ID" value="QJQ04993.1"/>
    <property type="molecule type" value="Genomic_DNA"/>
</dbReference>
<name>A0A6M4A1K4_9BURK</name>
<evidence type="ECO:0000313" key="2">
    <source>
        <dbReference type="Proteomes" id="UP000274350"/>
    </source>
</evidence>
<accession>A0A6M4A1K4</accession>
<dbReference type="AlphaFoldDB" id="A0A6M4A1K4"/>
<dbReference type="Proteomes" id="UP000274350">
    <property type="component" value="Chromosome"/>
</dbReference>
<sequence length="93" mass="10609">MDNEKPNTRFNSMKSHRLSIARVEMWRYPNGLLCSIAGMGTSKKPILGRIAVLQILAIPKYCSGLRLALHPDYRVFRSSWIALRNRYAACSLI</sequence>
<gene>
    <name evidence="1" type="ORF">EJG51_002995</name>
</gene>
<protein>
    <submittedName>
        <fullName evidence="1">Uncharacterized protein</fullName>
    </submittedName>
</protein>
<dbReference type="KEGG" id="upi:EJG51_002995"/>
<keyword evidence="2" id="KW-1185">Reference proteome</keyword>
<proteinExistence type="predicted"/>